<reference evidence="3 4" key="1">
    <citation type="journal article" date="2022" name="bioRxiv">
        <title>Genomics of Preaxostyla Flagellates Illuminates Evolutionary Transitions and the Path Towards Mitochondrial Loss.</title>
        <authorList>
            <person name="Novak L.V.F."/>
            <person name="Treitli S.C."/>
            <person name="Pyrih J."/>
            <person name="Halakuc P."/>
            <person name="Pipaliya S.V."/>
            <person name="Vacek V."/>
            <person name="Brzon O."/>
            <person name="Soukal P."/>
            <person name="Eme L."/>
            <person name="Dacks J.B."/>
            <person name="Karnkowska A."/>
            <person name="Elias M."/>
            <person name="Hampl V."/>
        </authorList>
    </citation>
    <scope>NUCLEOTIDE SEQUENCE [LARGE SCALE GENOMIC DNA]</scope>
    <source>
        <strain evidence="3">NAU3</strain>
        <tissue evidence="3">Gut</tissue>
    </source>
</reference>
<dbReference type="SUPFAM" id="SSF52540">
    <property type="entry name" value="P-loop containing nucleoside triphosphate hydrolases"/>
    <property type="match status" value="1"/>
</dbReference>
<sequence length="189" mass="21167">MSTKLNVKILVLGPKNVGKTNISNLIAGTIEKPSERYEPTVGLRILEVFTTPATKIKNVGDKLLVELWDVSGDRRYEETWPAIWKDADGILFVFDADDKSQPKEMEIWYRSFAMPAELSAKHCRVFAHHKQPHVASSNPIKLGSAFQGINVVHTSLDNEVDLIRGEFDSLAQAAIEHASIRLEKSKSKK</sequence>
<dbReference type="InterPro" id="IPR027417">
    <property type="entry name" value="P-loop_NTPase"/>
</dbReference>
<comment type="caution">
    <text evidence="3">The sequence shown here is derived from an EMBL/GenBank/DDBJ whole genome shotgun (WGS) entry which is preliminary data.</text>
</comment>
<name>A0ABQ9YKN6_9EUKA</name>
<evidence type="ECO:0000313" key="3">
    <source>
        <dbReference type="EMBL" id="KAK2964321.1"/>
    </source>
</evidence>
<keyword evidence="2" id="KW-0342">GTP-binding</keyword>
<dbReference type="Proteomes" id="UP001281761">
    <property type="component" value="Unassembled WGS sequence"/>
</dbReference>
<evidence type="ECO:0000256" key="2">
    <source>
        <dbReference type="ARBA" id="ARBA00023134"/>
    </source>
</evidence>
<organism evidence="3 4">
    <name type="scientific">Blattamonas nauphoetae</name>
    <dbReference type="NCBI Taxonomy" id="2049346"/>
    <lineage>
        <taxon>Eukaryota</taxon>
        <taxon>Metamonada</taxon>
        <taxon>Preaxostyla</taxon>
        <taxon>Oxymonadida</taxon>
        <taxon>Blattamonas</taxon>
    </lineage>
</organism>
<protein>
    <submittedName>
        <fullName evidence="3">Intraflagellar transport protein 22</fullName>
    </submittedName>
</protein>
<evidence type="ECO:0000313" key="4">
    <source>
        <dbReference type="Proteomes" id="UP001281761"/>
    </source>
</evidence>
<accession>A0ABQ9YKN6</accession>
<keyword evidence="1" id="KW-0547">Nucleotide-binding</keyword>
<dbReference type="Gene3D" id="3.40.50.300">
    <property type="entry name" value="P-loop containing nucleotide triphosphate hydrolases"/>
    <property type="match status" value="1"/>
</dbReference>
<dbReference type="Pfam" id="PF08477">
    <property type="entry name" value="Roc"/>
    <property type="match status" value="1"/>
</dbReference>
<proteinExistence type="predicted"/>
<keyword evidence="4" id="KW-1185">Reference proteome</keyword>
<gene>
    <name evidence="3" type="ORF">BLNAU_852</name>
</gene>
<evidence type="ECO:0000256" key="1">
    <source>
        <dbReference type="ARBA" id="ARBA00022741"/>
    </source>
</evidence>
<dbReference type="EMBL" id="JARBJD010000003">
    <property type="protein sequence ID" value="KAK2964321.1"/>
    <property type="molecule type" value="Genomic_DNA"/>
</dbReference>
<dbReference type="PANTHER" id="PTHR24073">
    <property type="entry name" value="DRAB5-RELATED"/>
    <property type="match status" value="1"/>
</dbReference>